<sequence>MEIISLFLKKIYDALLPGGMFVNADQASGETVYFSNPFTSYWTEFILSGPFHEKEHLEILQRRSELDRNEKMSDQLKWLWDLRIF</sequence>
<keyword evidence="2" id="KW-1185">Reference proteome</keyword>
<reference evidence="1 2" key="1">
    <citation type="submission" date="2021-05" db="EMBL/GenBank/DDBJ databases">
        <title>A novel Methanospirillum isolate from a pyrite-forming mixed culture.</title>
        <authorList>
            <person name="Bunk B."/>
            <person name="Sproer C."/>
            <person name="Spring S."/>
            <person name="Pester M."/>
        </authorList>
    </citation>
    <scope>NUCLEOTIDE SEQUENCE [LARGE SCALE GENOMIC DNA]</scope>
    <source>
        <strain evidence="1 2">J.3.6.1-F.2.7.3</strain>
    </source>
</reference>
<accession>A0A8E7EI67</accession>
<dbReference type="KEGG" id="mrtj:KHC33_10530"/>
<evidence type="ECO:0000313" key="1">
    <source>
        <dbReference type="EMBL" id="QVV87779.1"/>
    </source>
</evidence>
<dbReference type="InterPro" id="IPR029063">
    <property type="entry name" value="SAM-dependent_MTases_sf"/>
</dbReference>
<dbReference type="Proteomes" id="UP000680656">
    <property type="component" value="Chromosome"/>
</dbReference>
<proteinExistence type="predicted"/>
<dbReference type="AlphaFoldDB" id="A0A8E7EI67"/>
<gene>
    <name evidence="1" type="ORF">KHC33_10530</name>
</gene>
<dbReference type="EMBL" id="CP075546">
    <property type="protein sequence ID" value="QVV87779.1"/>
    <property type="molecule type" value="Genomic_DNA"/>
</dbReference>
<dbReference type="GeneID" id="65097624"/>
<evidence type="ECO:0000313" key="2">
    <source>
        <dbReference type="Proteomes" id="UP000680656"/>
    </source>
</evidence>
<organism evidence="1 2">
    <name type="scientific">Methanospirillum purgamenti</name>
    <dbReference type="NCBI Taxonomy" id="2834276"/>
    <lineage>
        <taxon>Archaea</taxon>
        <taxon>Methanobacteriati</taxon>
        <taxon>Methanobacteriota</taxon>
        <taxon>Stenosarchaea group</taxon>
        <taxon>Methanomicrobia</taxon>
        <taxon>Methanomicrobiales</taxon>
        <taxon>Methanospirillaceae</taxon>
        <taxon>Methanospirillum</taxon>
    </lineage>
</organism>
<protein>
    <submittedName>
        <fullName evidence="1">Uncharacterized protein</fullName>
    </submittedName>
</protein>
<name>A0A8E7EI67_9EURY</name>
<dbReference type="RefSeq" id="WP_214418599.1">
    <property type="nucleotide sequence ID" value="NZ_CP075546.1"/>
</dbReference>
<dbReference type="Gene3D" id="3.40.50.150">
    <property type="entry name" value="Vaccinia Virus protein VP39"/>
    <property type="match status" value="1"/>
</dbReference>